<dbReference type="Gene3D" id="3.40.50.300">
    <property type="entry name" value="P-loop containing nucleotide triphosphate hydrolases"/>
    <property type="match status" value="1"/>
</dbReference>
<dbReference type="GO" id="GO:0003677">
    <property type="term" value="F:DNA binding"/>
    <property type="evidence" value="ECO:0007669"/>
    <property type="project" value="InterPro"/>
</dbReference>
<dbReference type="InterPro" id="IPR008921">
    <property type="entry name" value="DNA_pol3_clamp-load_cplx_C"/>
</dbReference>
<evidence type="ECO:0000313" key="8">
    <source>
        <dbReference type="EMBL" id="RED51351.1"/>
    </source>
</evidence>
<comment type="similarity">
    <text evidence="6">Belongs to the DNA polymerase HolA subunit family.</text>
</comment>
<keyword evidence="4" id="KW-0235">DNA replication</keyword>
<keyword evidence="3" id="KW-0548">Nucleotidyltransferase</keyword>
<evidence type="ECO:0000256" key="3">
    <source>
        <dbReference type="ARBA" id="ARBA00022695"/>
    </source>
</evidence>
<dbReference type="GO" id="GO:0003887">
    <property type="term" value="F:DNA-directed DNA polymerase activity"/>
    <property type="evidence" value="ECO:0007669"/>
    <property type="project" value="UniProtKB-KW"/>
</dbReference>
<dbReference type="SUPFAM" id="SSF48019">
    <property type="entry name" value="post-AAA+ oligomerization domain-like"/>
    <property type="match status" value="1"/>
</dbReference>
<dbReference type="PANTHER" id="PTHR34388">
    <property type="entry name" value="DNA POLYMERASE III SUBUNIT DELTA"/>
    <property type="match status" value="1"/>
</dbReference>
<comment type="catalytic activity">
    <reaction evidence="7">
        <text>DNA(n) + a 2'-deoxyribonucleoside 5'-triphosphate = DNA(n+1) + diphosphate</text>
        <dbReference type="Rhea" id="RHEA:22508"/>
        <dbReference type="Rhea" id="RHEA-COMP:17339"/>
        <dbReference type="Rhea" id="RHEA-COMP:17340"/>
        <dbReference type="ChEBI" id="CHEBI:33019"/>
        <dbReference type="ChEBI" id="CHEBI:61560"/>
        <dbReference type="ChEBI" id="CHEBI:173112"/>
        <dbReference type="EC" id="2.7.7.7"/>
    </reaction>
</comment>
<keyword evidence="2" id="KW-0808">Transferase</keyword>
<evidence type="ECO:0000256" key="5">
    <source>
        <dbReference type="ARBA" id="ARBA00022932"/>
    </source>
</evidence>
<dbReference type="PANTHER" id="PTHR34388:SF1">
    <property type="entry name" value="DNA POLYMERASE III SUBUNIT DELTA"/>
    <property type="match status" value="1"/>
</dbReference>
<evidence type="ECO:0000256" key="2">
    <source>
        <dbReference type="ARBA" id="ARBA00022679"/>
    </source>
</evidence>
<proteinExistence type="inferred from homology"/>
<name>A0A3D9HPW6_9PROT</name>
<dbReference type="EC" id="2.7.7.7" evidence="1"/>
<dbReference type="InterPro" id="IPR005790">
    <property type="entry name" value="DNA_polIII_delta"/>
</dbReference>
<dbReference type="GO" id="GO:0009360">
    <property type="term" value="C:DNA polymerase III complex"/>
    <property type="evidence" value="ECO:0007669"/>
    <property type="project" value="TreeGrafter"/>
</dbReference>
<evidence type="ECO:0000256" key="1">
    <source>
        <dbReference type="ARBA" id="ARBA00012417"/>
    </source>
</evidence>
<reference evidence="8 9" key="1">
    <citation type="submission" date="2018-07" db="EMBL/GenBank/DDBJ databases">
        <title>Genomic Encyclopedia of Type Strains, Phase III (KMG-III): the genomes of soil and plant-associated and newly described type strains.</title>
        <authorList>
            <person name="Whitman W."/>
        </authorList>
    </citation>
    <scope>NUCLEOTIDE SEQUENCE [LARGE SCALE GENOMIC DNA]</scope>
    <source>
        <strain evidence="8 9">CECT 8488</strain>
    </source>
</reference>
<dbReference type="Gene3D" id="1.20.272.10">
    <property type="match status" value="1"/>
</dbReference>
<evidence type="ECO:0000256" key="7">
    <source>
        <dbReference type="ARBA" id="ARBA00049244"/>
    </source>
</evidence>
<dbReference type="Gene3D" id="1.10.8.60">
    <property type="match status" value="1"/>
</dbReference>
<dbReference type="RefSeq" id="WP_115936250.1">
    <property type="nucleotide sequence ID" value="NZ_QRDW01000003.1"/>
</dbReference>
<dbReference type="Proteomes" id="UP000256845">
    <property type="component" value="Unassembled WGS sequence"/>
</dbReference>
<dbReference type="EMBL" id="QRDW01000003">
    <property type="protein sequence ID" value="RED51351.1"/>
    <property type="molecule type" value="Genomic_DNA"/>
</dbReference>
<keyword evidence="5" id="KW-0239">DNA-directed DNA polymerase</keyword>
<dbReference type="OrthoDB" id="9804983at2"/>
<keyword evidence="9" id="KW-1185">Reference proteome</keyword>
<evidence type="ECO:0000256" key="6">
    <source>
        <dbReference type="ARBA" id="ARBA00034754"/>
    </source>
</evidence>
<evidence type="ECO:0000313" key="9">
    <source>
        <dbReference type="Proteomes" id="UP000256845"/>
    </source>
</evidence>
<dbReference type="SUPFAM" id="SSF52540">
    <property type="entry name" value="P-loop containing nucleoside triphosphate hydrolases"/>
    <property type="match status" value="1"/>
</dbReference>
<dbReference type="InterPro" id="IPR027417">
    <property type="entry name" value="P-loop_NTPase"/>
</dbReference>
<dbReference type="AlphaFoldDB" id="A0A3D9HPW6"/>
<organism evidence="8 9">
    <name type="scientific">Aestuariispira insulae</name>
    <dbReference type="NCBI Taxonomy" id="1461337"/>
    <lineage>
        <taxon>Bacteria</taxon>
        <taxon>Pseudomonadati</taxon>
        <taxon>Pseudomonadota</taxon>
        <taxon>Alphaproteobacteria</taxon>
        <taxon>Rhodospirillales</taxon>
        <taxon>Kiloniellaceae</taxon>
        <taxon>Aestuariispira</taxon>
    </lineage>
</organism>
<sequence length="344" mass="36755">MKIPAGKADHFVKNLDPAIRAVLIYGPDGGLVRERAEFAAKSVVPDLTDPFLVADLTTETLKSDPGRILDEAATIALTGGRRVVRVRDADDGASAAITAFLDDPVGDALVVVSAGDLAAKSKLRKAFEGSKSAGAAIPCYSDDGQSLDALIRTTMRKAQIRISEDALGYLSAHLGADRALSRGELEKLVLYAGEGGELAIDDIIEATGDSSVYGIDTVIYAAADGDARTVDATLAKMWADGTNAVALLRSMSNHILRLQQVIAERDGGKPVDAAMKSLRPPIFWKMERRFKAQLGLWDKKLSATALDLLLKAEADCKKTGMPDQIICGRALQQTAAIARKRQRR</sequence>
<dbReference type="GO" id="GO:0006261">
    <property type="term" value="P:DNA-templated DNA replication"/>
    <property type="evidence" value="ECO:0007669"/>
    <property type="project" value="TreeGrafter"/>
</dbReference>
<protein>
    <recommendedName>
        <fullName evidence="1">DNA-directed DNA polymerase</fullName>
        <ecNumber evidence="1">2.7.7.7</ecNumber>
    </recommendedName>
</protein>
<dbReference type="NCBIfam" id="TIGR01128">
    <property type="entry name" value="holA"/>
    <property type="match status" value="1"/>
</dbReference>
<accession>A0A3D9HPW6</accession>
<gene>
    <name evidence="8" type="ORF">DFP90_103151</name>
</gene>
<evidence type="ECO:0000256" key="4">
    <source>
        <dbReference type="ARBA" id="ARBA00022705"/>
    </source>
</evidence>
<comment type="caution">
    <text evidence="8">The sequence shown here is derived from an EMBL/GenBank/DDBJ whole genome shotgun (WGS) entry which is preliminary data.</text>
</comment>